<dbReference type="OrthoDB" id="10488205at2759"/>
<accession>A0A6G1C375</accession>
<dbReference type="AlphaFoldDB" id="A0A6G1C375"/>
<protein>
    <submittedName>
        <fullName evidence="1">Uncharacterized protein</fullName>
    </submittedName>
</protein>
<keyword evidence="2" id="KW-1185">Reference proteome</keyword>
<comment type="caution">
    <text evidence="1">The sequence shown here is derived from an EMBL/GenBank/DDBJ whole genome shotgun (WGS) entry which is preliminary data.</text>
</comment>
<gene>
    <name evidence="1" type="ORF">E2562_001918</name>
</gene>
<organism evidence="1 2">
    <name type="scientific">Oryza meyeriana var. granulata</name>
    <dbReference type="NCBI Taxonomy" id="110450"/>
    <lineage>
        <taxon>Eukaryota</taxon>
        <taxon>Viridiplantae</taxon>
        <taxon>Streptophyta</taxon>
        <taxon>Embryophyta</taxon>
        <taxon>Tracheophyta</taxon>
        <taxon>Spermatophyta</taxon>
        <taxon>Magnoliopsida</taxon>
        <taxon>Liliopsida</taxon>
        <taxon>Poales</taxon>
        <taxon>Poaceae</taxon>
        <taxon>BOP clade</taxon>
        <taxon>Oryzoideae</taxon>
        <taxon>Oryzeae</taxon>
        <taxon>Oryzinae</taxon>
        <taxon>Oryza</taxon>
        <taxon>Oryza meyeriana</taxon>
    </lineage>
</organism>
<evidence type="ECO:0000313" key="1">
    <source>
        <dbReference type="EMBL" id="KAF0894622.1"/>
    </source>
</evidence>
<name>A0A6G1C375_9ORYZ</name>
<proteinExistence type="predicted"/>
<sequence>MAVNPEDVPSLELMTEMLCRMKCSSKPDKRIINSQYTGRKKKVTGPAVTEEGKQCFQFMVN</sequence>
<evidence type="ECO:0000313" key="2">
    <source>
        <dbReference type="Proteomes" id="UP000479710"/>
    </source>
</evidence>
<reference evidence="1 2" key="1">
    <citation type="submission" date="2019-11" db="EMBL/GenBank/DDBJ databases">
        <title>Whole genome sequence of Oryza granulata.</title>
        <authorList>
            <person name="Li W."/>
        </authorList>
    </citation>
    <scope>NUCLEOTIDE SEQUENCE [LARGE SCALE GENOMIC DNA]</scope>
    <source>
        <strain evidence="2">cv. Menghai</strain>
        <tissue evidence="1">Leaf</tissue>
    </source>
</reference>
<dbReference type="Proteomes" id="UP000479710">
    <property type="component" value="Unassembled WGS sequence"/>
</dbReference>
<dbReference type="EMBL" id="SPHZ02000010">
    <property type="protein sequence ID" value="KAF0894622.1"/>
    <property type="molecule type" value="Genomic_DNA"/>
</dbReference>